<evidence type="ECO:0000313" key="1">
    <source>
        <dbReference type="EMBL" id="KXS30644.1"/>
    </source>
</evidence>
<name>A0A139BNT8_9PROT</name>
<proteinExistence type="predicted"/>
<accession>A0A139BNT8</accession>
<dbReference type="AlphaFoldDB" id="A0A139BNT8"/>
<reference evidence="1 2" key="2">
    <citation type="submission" date="2016-03" db="EMBL/GenBank/DDBJ databases">
        <title>New uncultured bacterium of the family Gallionellaceae from acid mine drainage: description and reconstruction of genome based on metagenomic analysis of microbial community.</title>
        <authorList>
            <person name="Kadnikov V."/>
            <person name="Ivasenko D."/>
            <person name="Beletsky A."/>
            <person name="Mardanov A."/>
            <person name="Danilova E."/>
            <person name="Pimenov N."/>
            <person name="Karnachuk O."/>
            <person name="Ravin N."/>
        </authorList>
    </citation>
    <scope>NUCLEOTIDE SEQUENCE [LARGE SCALE GENOMIC DNA]</scope>
    <source>
        <strain evidence="1">ShG14-8</strain>
    </source>
</reference>
<reference evidence="1 2" key="1">
    <citation type="submission" date="2016-02" db="EMBL/GenBank/DDBJ databases">
        <authorList>
            <person name="Wen L."/>
            <person name="He K."/>
            <person name="Yang H."/>
        </authorList>
    </citation>
    <scope>NUCLEOTIDE SEQUENCE [LARGE SCALE GENOMIC DNA]</scope>
    <source>
        <strain evidence="1">ShG14-8</strain>
    </source>
</reference>
<organism evidence="1 2">
    <name type="scientific">Candidatus Gallionella acididurans</name>
    <dbReference type="NCBI Taxonomy" id="1796491"/>
    <lineage>
        <taxon>Bacteria</taxon>
        <taxon>Pseudomonadati</taxon>
        <taxon>Pseudomonadota</taxon>
        <taxon>Betaproteobacteria</taxon>
        <taxon>Nitrosomonadales</taxon>
        <taxon>Gallionellaceae</taxon>
        <taxon>Gallionella</taxon>
    </lineage>
</organism>
<evidence type="ECO:0000313" key="2">
    <source>
        <dbReference type="Proteomes" id="UP000070578"/>
    </source>
</evidence>
<gene>
    <name evidence="1" type="ORF">AWT59_3235</name>
</gene>
<comment type="caution">
    <text evidence="1">The sequence shown here is derived from an EMBL/GenBank/DDBJ whole genome shotgun (WGS) entry which is preliminary data.</text>
</comment>
<dbReference type="EMBL" id="LSLI01000177">
    <property type="protein sequence ID" value="KXS30644.1"/>
    <property type="molecule type" value="Genomic_DNA"/>
</dbReference>
<evidence type="ECO:0008006" key="3">
    <source>
        <dbReference type="Google" id="ProtNLM"/>
    </source>
</evidence>
<protein>
    <recommendedName>
        <fullName evidence="3">VacJ</fullName>
    </recommendedName>
</protein>
<dbReference type="Proteomes" id="UP000070578">
    <property type="component" value="Unassembled WGS sequence"/>
</dbReference>
<sequence length="138" mass="16564">MSSVSDYPRFVLNRSVAILVYKQPFLDWLSTAGPDPLHLPLTLEDLRDDNDAFLIPQFDDPQDSVKWIEKRWRVLFDSFLFDWITEESMWPQNRTLKMFREWFDIEVHSMVWDFANEPLLVEDWGDDEEAEDPSRNLH</sequence>